<feature type="transmembrane region" description="Helical" evidence="6">
    <location>
        <begin position="270"/>
        <end position="293"/>
    </location>
</feature>
<keyword evidence="4 6" id="KW-1133">Transmembrane helix</keyword>
<keyword evidence="5 6" id="KW-0472">Membrane</keyword>
<evidence type="ECO:0000256" key="6">
    <source>
        <dbReference type="SAM" id="Phobius"/>
    </source>
</evidence>
<evidence type="ECO:0000256" key="2">
    <source>
        <dbReference type="ARBA" id="ARBA00022475"/>
    </source>
</evidence>
<evidence type="ECO:0000313" key="8">
    <source>
        <dbReference type="Proteomes" id="UP000320593"/>
    </source>
</evidence>
<reference evidence="7 8" key="1">
    <citation type="submission" date="2019-07" db="EMBL/GenBank/DDBJ databases">
        <title>Genomic Encyclopedia of Archaeal and Bacterial Type Strains, Phase II (KMG-II): from individual species to whole genera.</title>
        <authorList>
            <person name="Goeker M."/>
        </authorList>
    </citation>
    <scope>NUCLEOTIDE SEQUENCE [LARGE SCALE GENOMIC DNA]</scope>
    <source>
        <strain evidence="7 8">ATCC BAA-252</strain>
    </source>
</reference>
<evidence type="ECO:0000256" key="3">
    <source>
        <dbReference type="ARBA" id="ARBA00022692"/>
    </source>
</evidence>
<evidence type="ECO:0000256" key="4">
    <source>
        <dbReference type="ARBA" id="ARBA00022989"/>
    </source>
</evidence>
<feature type="transmembrane region" description="Helical" evidence="6">
    <location>
        <begin position="95"/>
        <end position="117"/>
    </location>
</feature>
<proteinExistence type="predicted"/>
<dbReference type="OrthoDB" id="9800982at2"/>
<gene>
    <name evidence="7" type="ORF">JM93_02316</name>
</gene>
<sequence>MKAFLNAYRDRIAGISISLGSRLGSTVLSFLVLYVASHVLSTEEYGLYIFLFSVGNALGLILVFGQHILLVKHYRLAGHQRGVTNQALLRMNAKLLGTGCLLLCTAAAITFVFSNTLPMPYDHLPIAFVFAAIFLLSEYFQNYFRIHGQIALSLLPRENIWRILSALTIGGLGYYGFLTSGAVATELVTILLGLLTGYQAYRFFAAEGGSFLKPGGQLQDRKERKEWSRETFFFTLNNFFNAAAGFLETILIGIFLSLELAAFYFVAYRISMLLTLPVLAIDTVGVPLIAARFQEKDKPGAQRLVAYLSAGSFGCALIGGAFLYVAGNFILAQFDPTFPKYFDVLMILGVGAIAHAFFGPGTWLTMIGGGEKYLLYSRSLVFVSYIGLLALLSWKFGLAGVAFASIYKLVMVHMVSRHWAIKHWSVDNMATSIIPVVLSKKSG</sequence>
<evidence type="ECO:0000313" key="7">
    <source>
        <dbReference type="EMBL" id="TWI87079.1"/>
    </source>
</evidence>
<dbReference type="GO" id="GO:0005886">
    <property type="term" value="C:plasma membrane"/>
    <property type="evidence" value="ECO:0007669"/>
    <property type="project" value="UniProtKB-SubCell"/>
</dbReference>
<comment type="caution">
    <text evidence="7">The sequence shown here is derived from an EMBL/GenBank/DDBJ whole genome shotgun (WGS) entry which is preliminary data.</text>
</comment>
<dbReference type="Pfam" id="PF01943">
    <property type="entry name" value="Polysacc_synt"/>
    <property type="match status" value="1"/>
</dbReference>
<dbReference type="AlphaFoldDB" id="A0A562T0L3"/>
<name>A0A562T0L3_9HYPH</name>
<dbReference type="EMBL" id="VLLF01000005">
    <property type="protein sequence ID" value="TWI87079.1"/>
    <property type="molecule type" value="Genomic_DNA"/>
</dbReference>
<protein>
    <submittedName>
        <fullName evidence="7">O-antigen/teichoic acid export membrane protein</fullName>
    </submittedName>
</protein>
<feature type="transmembrane region" description="Helical" evidence="6">
    <location>
        <begin position="123"/>
        <end position="140"/>
    </location>
</feature>
<organism evidence="7 8">
    <name type="scientific">Roseibium hamelinense</name>
    <dbReference type="NCBI Taxonomy" id="150831"/>
    <lineage>
        <taxon>Bacteria</taxon>
        <taxon>Pseudomonadati</taxon>
        <taxon>Pseudomonadota</taxon>
        <taxon>Alphaproteobacteria</taxon>
        <taxon>Hyphomicrobiales</taxon>
        <taxon>Stappiaceae</taxon>
        <taxon>Roseibium</taxon>
    </lineage>
</organism>
<comment type="subcellular location">
    <subcellularLocation>
        <location evidence="1">Cell membrane</location>
        <topology evidence="1">Multi-pass membrane protein</topology>
    </subcellularLocation>
</comment>
<feature type="transmembrane region" description="Helical" evidence="6">
    <location>
        <begin position="160"/>
        <end position="177"/>
    </location>
</feature>
<feature type="transmembrane region" description="Helical" evidence="6">
    <location>
        <begin position="305"/>
        <end position="325"/>
    </location>
</feature>
<accession>A0A562T0L3</accession>
<dbReference type="RefSeq" id="WP_145343397.1">
    <property type="nucleotide sequence ID" value="NZ_SMLY01000076.1"/>
</dbReference>
<dbReference type="PANTHER" id="PTHR30250">
    <property type="entry name" value="PST FAMILY PREDICTED COLANIC ACID TRANSPORTER"/>
    <property type="match status" value="1"/>
</dbReference>
<feature type="transmembrane region" description="Helical" evidence="6">
    <location>
        <begin position="47"/>
        <end position="71"/>
    </location>
</feature>
<keyword evidence="8" id="KW-1185">Reference proteome</keyword>
<dbReference type="InterPro" id="IPR050833">
    <property type="entry name" value="Poly_Biosynth_Transport"/>
</dbReference>
<feature type="transmembrane region" description="Helical" evidence="6">
    <location>
        <begin position="231"/>
        <end position="258"/>
    </location>
</feature>
<keyword evidence="3 6" id="KW-0812">Transmembrane</keyword>
<feature type="transmembrane region" description="Helical" evidence="6">
    <location>
        <begin position="12"/>
        <end position="35"/>
    </location>
</feature>
<dbReference type="Proteomes" id="UP000320593">
    <property type="component" value="Unassembled WGS sequence"/>
</dbReference>
<keyword evidence="2" id="KW-1003">Cell membrane</keyword>
<dbReference type="InterPro" id="IPR002797">
    <property type="entry name" value="Polysacc_synth"/>
</dbReference>
<dbReference type="PANTHER" id="PTHR30250:SF11">
    <property type="entry name" value="O-ANTIGEN TRANSPORTER-RELATED"/>
    <property type="match status" value="1"/>
</dbReference>
<evidence type="ECO:0000256" key="1">
    <source>
        <dbReference type="ARBA" id="ARBA00004651"/>
    </source>
</evidence>
<evidence type="ECO:0000256" key="5">
    <source>
        <dbReference type="ARBA" id="ARBA00023136"/>
    </source>
</evidence>
<feature type="transmembrane region" description="Helical" evidence="6">
    <location>
        <begin position="345"/>
        <end position="366"/>
    </location>
</feature>